<dbReference type="InterPro" id="IPR017441">
    <property type="entry name" value="Protein_kinase_ATP_BS"/>
</dbReference>
<dbReference type="PROSITE" id="PS50011">
    <property type="entry name" value="PROTEIN_KINASE_DOM"/>
    <property type="match status" value="1"/>
</dbReference>
<dbReference type="EMBL" id="CP071793">
    <property type="protein sequence ID" value="QTD48887.1"/>
    <property type="molecule type" value="Genomic_DNA"/>
</dbReference>
<sequence length="898" mass="101092">MDLKTLESYYLQLLEMTEAERSAFLDDLGKTHPDSVARLRRLLSPPSSNEDLLEPILPAHLQPLRHLHVWASLGEDASLVQVGPYQITGLLGYGGMGVVYRAERDDQYKKIAAVKVIKAERNQDFFYELFEKECQTLALMEHEHIARFYDAGTSEQGYPCLAMEFVDGISISDFCSMHKLSLSARIRLFQQVCDGVAYAHTQGVIHGDLKPSNILVIQRKEGARAKIIDFGIAKVAGHLLEQPPNMLIGSPAYMSPQWADVGSPLDTRSDIYALGAVLFELIAGTPPIDVTKLDRDKDLRAQILRVPRLELDEVVDDARAEALGESPSRLKRKIAEDLNWISKKALALDPKARYQVVEELKGDLHRFLVGLPVRAAPERWIYIFRKWRRRHRAVACAAFVSGLGLVTAFVALALALHLAKVGLDSKQKVVETHDFYNHIVTHSHPDQRGPNLSFADVLAHWEHHLDTQVELDSEQVARLRMTLGNTCYGLGLYRRAEHNYAAALDWRKANLGGAHPDTLASLERFALVKKHLGQVDDAGREFQRLLELSEPGTRLHLIAECSLAELAIAHGGAEEVETHIVRLKAKLATLAPDDSGRFLIQSVLIAYFKQKDEHREAERMLRTMLDEQERFPGQDDFQIMLTRHNLANEVRAAGRHGEALVMFQELARIRAENYGENHLYTIKAGHVVSVCLKNVGKTREAFALIEDLYQRAKVVLGADHPATLEIHNTYAHLITDIEGPAAGVIHYRSMIDVYGRLPEPKPEGYFSAFNNLAHVLNEAGAYEEALETIDRTIEEKSARDATPPTSVLNSRVTRAEILENMQRFEEARRAYREVVEDARETDLPAHHLGRYEGYFGLHLARTGFEEEAISILESSFQKLDDSSRLKQKVSKRLVMLLP</sequence>
<dbReference type="SUPFAM" id="SSF56112">
    <property type="entry name" value="Protein kinase-like (PK-like)"/>
    <property type="match status" value="1"/>
</dbReference>
<dbReference type="PANTHER" id="PTHR43289">
    <property type="entry name" value="MITOGEN-ACTIVATED PROTEIN KINASE KINASE KINASE 20-RELATED"/>
    <property type="match status" value="1"/>
</dbReference>
<dbReference type="Gene3D" id="1.25.40.10">
    <property type="entry name" value="Tetratricopeptide repeat domain"/>
    <property type="match status" value="3"/>
</dbReference>
<feature type="domain" description="Protein kinase" evidence="8">
    <location>
        <begin position="85"/>
        <end position="368"/>
    </location>
</feature>
<evidence type="ECO:0000256" key="6">
    <source>
        <dbReference type="SAM" id="Coils"/>
    </source>
</evidence>
<evidence type="ECO:0000256" key="5">
    <source>
        <dbReference type="PROSITE-ProRule" id="PRU10141"/>
    </source>
</evidence>
<keyword evidence="7" id="KW-1133">Transmembrane helix</keyword>
<dbReference type="InterPro" id="IPR011009">
    <property type="entry name" value="Kinase-like_dom_sf"/>
</dbReference>
<feature type="binding site" evidence="5">
    <location>
        <position position="115"/>
    </location>
    <ligand>
        <name>ATP</name>
        <dbReference type="ChEBI" id="CHEBI:30616"/>
    </ligand>
</feature>
<accession>A0A8A4THA0</accession>
<feature type="transmembrane region" description="Helical" evidence="7">
    <location>
        <begin position="393"/>
        <end position="419"/>
    </location>
</feature>
<keyword evidence="4 5" id="KW-0067">ATP-binding</keyword>
<dbReference type="PROSITE" id="PS00107">
    <property type="entry name" value="PROTEIN_KINASE_ATP"/>
    <property type="match status" value="1"/>
</dbReference>
<reference evidence="9" key="1">
    <citation type="submission" date="2021-03" db="EMBL/GenBank/DDBJ databases">
        <title>Acanthopleuribacteraceae sp. M133.</title>
        <authorList>
            <person name="Wang G."/>
        </authorList>
    </citation>
    <scope>NUCLEOTIDE SEQUENCE</scope>
    <source>
        <strain evidence="9">M133</strain>
    </source>
</reference>
<keyword evidence="1" id="KW-0808">Transferase</keyword>
<evidence type="ECO:0000256" key="4">
    <source>
        <dbReference type="ARBA" id="ARBA00022840"/>
    </source>
</evidence>
<dbReference type="InterPro" id="IPR011990">
    <property type="entry name" value="TPR-like_helical_dom_sf"/>
</dbReference>
<dbReference type="Proteomes" id="UP000663929">
    <property type="component" value="Chromosome"/>
</dbReference>
<feature type="coiled-coil region" evidence="6">
    <location>
        <begin position="814"/>
        <end position="841"/>
    </location>
</feature>
<dbReference type="InterPro" id="IPR000719">
    <property type="entry name" value="Prot_kinase_dom"/>
</dbReference>
<dbReference type="GO" id="GO:0005524">
    <property type="term" value="F:ATP binding"/>
    <property type="evidence" value="ECO:0007669"/>
    <property type="project" value="UniProtKB-UniRule"/>
</dbReference>
<name>A0A8A4THA0_SULCO</name>
<dbReference type="AlphaFoldDB" id="A0A8A4THA0"/>
<evidence type="ECO:0000313" key="9">
    <source>
        <dbReference type="EMBL" id="QTD48887.1"/>
    </source>
</evidence>
<keyword evidence="10" id="KW-1185">Reference proteome</keyword>
<dbReference type="Pfam" id="PF00069">
    <property type="entry name" value="Pkinase"/>
    <property type="match status" value="1"/>
</dbReference>
<dbReference type="SMART" id="SM00220">
    <property type="entry name" value="S_TKc"/>
    <property type="match status" value="1"/>
</dbReference>
<dbReference type="InterPro" id="IPR008271">
    <property type="entry name" value="Ser/Thr_kinase_AS"/>
</dbReference>
<keyword evidence="3 9" id="KW-0418">Kinase</keyword>
<dbReference type="SUPFAM" id="SSF48452">
    <property type="entry name" value="TPR-like"/>
    <property type="match status" value="2"/>
</dbReference>
<dbReference type="Gene3D" id="1.10.510.10">
    <property type="entry name" value="Transferase(Phosphotransferase) domain 1"/>
    <property type="match status" value="1"/>
</dbReference>
<evidence type="ECO:0000256" key="7">
    <source>
        <dbReference type="SAM" id="Phobius"/>
    </source>
</evidence>
<dbReference type="Gene3D" id="3.30.200.20">
    <property type="entry name" value="Phosphorylase Kinase, domain 1"/>
    <property type="match status" value="1"/>
</dbReference>
<keyword evidence="7" id="KW-0812">Transmembrane</keyword>
<keyword evidence="9" id="KW-0723">Serine/threonine-protein kinase</keyword>
<evidence type="ECO:0000259" key="8">
    <source>
        <dbReference type="PROSITE" id="PS50011"/>
    </source>
</evidence>
<keyword evidence="7" id="KW-0472">Membrane</keyword>
<proteinExistence type="predicted"/>
<evidence type="ECO:0000313" key="10">
    <source>
        <dbReference type="Proteomes" id="UP000663929"/>
    </source>
</evidence>
<dbReference type="CDD" id="cd14014">
    <property type="entry name" value="STKc_PknB_like"/>
    <property type="match status" value="1"/>
</dbReference>
<dbReference type="PROSITE" id="PS00108">
    <property type="entry name" value="PROTEIN_KINASE_ST"/>
    <property type="match status" value="1"/>
</dbReference>
<gene>
    <name evidence="9" type="ORF">J3U87_25165</name>
</gene>
<keyword evidence="2 5" id="KW-0547">Nucleotide-binding</keyword>
<organism evidence="9 10">
    <name type="scientific">Sulfidibacter corallicola</name>
    <dbReference type="NCBI Taxonomy" id="2818388"/>
    <lineage>
        <taxon>Bacteria</taxon>
        <taxon>Pseudomonadati</taxon>
        <taxon>Acidobacteriota</taxon>
        <taxon>Holophagae</taxon>
        <taxon>Acanthopleuribacterales</taxon>
        <taxon>Acanthopleuribacteraceae</taxon>
        <taxon>Sulfidibacter</taxon>
    </lineage>
</organism>
<evidence type="ECO:0000256" key="2">
    <source>
        <dbReference type="ARBA" id="ARBA00022741"/>
    </source>
</evidence>
<dbReference type="KEGG" id="scor:J3U87_25165"/>
<dbReference type="InterPro" id="IPR019734">
    <property type="entry name" value="TPR_rpt"/>
</dbReference>
<evidence type="ECO:0000256" key="1">
    <source>
        <dbReference type="ARBA" id="ARBA00022679"/>
    </source>
</evidence>
<dbReference type="Pfam" id="PF13374">
    <property type="entry name" value="TPR_10"/>
    <property type="match status" value="1"/>
</dbReference>
<keyword evidence="6" id="KW-0175">Coiled coil</keyword>
<dbReference type="SMART" id="SM00028">
    <property type="entry name" value="TPR"/>
    <property type="match status" value="4"/>
</dbReference>
<protein>
    <submittedName>
        <fullName evidence="9">Serine/threonine protein kinase</fullName>
    </submittedName>
</protein>
<evidence type="ECO:0000256" key="3">
    <source>
        <dbReference type="ARBA" id="ARBA00022777"/>
    </source>
</evidence>
<dbReference type="RefSeq" id="WP_237378537.1">
    <property type="nucleotide sequence ID" value="NZ_CP071793.1"/>
</dbReference>
<dbReference type="GO" id="GO:0004674">
    <property type="term" value="F:protein serine/threonine kinase activity"/>
    <property type="evidence" value="ECO:0007669"/>
    <property type="project" value="UniProtKB-KW"/>
</dbReference>
<dbReference type="PANTHER" id="PTHR43289:SF6">
    <property type="entry name" value="SERINE_THREONINE-PROTEIN KINASE NEKL-3"/>
    <property type="match status" value="1"/>
</dbReference>